<accession>A0ABX1J6E4</accession>
<evidence type="ECO:0000256" key="3">
    <source>
        <dbReference type="ARBA" id="ARBA00022603"/>
    </source>
</evidence>
<keyword evidence="3 6" id="KW-0489">Methyltransferase</keyword>
<comment type="caution">
    <text evidence="7">The sequence shown here is derived from an EMBL/GenBank/DDBJ whole genome shotgun (WGS) entry which is preliminary data.</text>
</comment>
<dbReference type="GO" id="GO:0008168">
    <property type="term" value="F:methyltransferase activity"/>
    <property type="evidence" value="ECO:0007669"/>
    <property type="project" value="UniProtKB-KW"/>
</dbReference>
<dbReference type="PANTHER" id="PTHR43619:SF2">
    <property type="entry name" value="S-ADENOSYL-L-METHIONINE-DEPENDENT METHYLTRANSFERASES SUPERFAMILY PROTEIN"/>
    <property type="match status" value="1"/>
</dbReference>
<dbReference type="GO" id="GO:0032259">
    <property type="term" value="P:methylation"/>
    <property type="evidence" value="ECO:0007669"/>
    <property type="project" value="UniProtKB-KW"/>
</dbReference>
<evidence type="ECO:0000256" key="6">
    <source>
        <dbReference type="RuleBase" id="RU362030"/>
    </source>
</evidence>
<dbReference type="NCBIfam" id="TIGR00027">
    <property type="entry name" value="mthyl_TIGR00027"/>
    <property type="match status" value="1"/>
</dbReference>
<keyword evidence="4 7" id="KW-0808">Transferase</keyword>
<dbReference type="PANTHER" id="PTHR43619">
    <property type="entry name" value="S-ADENOSYL-L-METHIONINE-DEPENDENT METHYLTRANSFERASE YKTD-RELATED"/>
    <property type="match status" value="1"/>
</dbReference>
<proteinExistence type="inferred from homology"/>
<gene>
    <name evidence="7" type="ORF">HFP15_20720</name>
</gene>
<organism evidence="7 8">
    <name type="scientific">Amycolatopsis acididurans</name>
    <dbReference type="NCBI Taxonomy" id="2724524"/>
    <lineage>
        <taxon>Bacteria</taxon>
        <taxon>Bacillati</taxon>
        <taxon>Actinomycetota</taxon>
        <taxon>Actinomycetes</taxon>
        <taxon>Pseudonocardiales</taxon>
        <taxon>Pseudonocardiaceae</taxon>
        <taxon>Amycolatopsis</taxon>
    </lineage>
</organism>
<dbReference type="InterPro" id="IPR029063">
    <property type="entry name" value="SAM-dependent_MTases_sf"/>
</dbReference>
<evidence type="ECO:0000256" key="5">
    <source>
        <dbReference type="ARBA" id="ARBA00022691"/>
    </source>
</evidence>
<dbReference type="Proteomes" id="UP000715441">
    <property type="component" value="Unassembled WGS sequence"/>
</dbReference>
<dbReference type="InterPro" id="IPR007213">
    <property type="entry name" value="Ppm1/Ppm2/Tcmp"/>
</dbReference>
<dbReference type="InterPro" id="IPR011610">
    <property type="entry name" value="SAM_mthyl_Trfase_ML2640-like"/>
</dbReference>
<evidence type="ECO:0000256" key="1">
    <source>
        <dbReference type="ARBA" id="ARBA00003907"/>
    </source>
</evidence>
<dbReference type="SUPFAM" id="SSF53335">
    <property type="entry name" value="S-adenosyl-L-methionine-dependent methyltransferases"/>
    <property type="match status" value="1"/>
</dbReference>
<evidence type="ECO:0000256" key="2">
    <source>
        <dbReference type="ARBA" id="ARBA00008138"/>
    </source>
</evidence>
<name>A0ABX1J6E4_9PSEU</name>
<dbReference type="EMBL" id="JAAXLS010000014">
    <property type="protein sequence ID" value="NKQ55313.1"/>
    <property type="molecule type" value="Genomic_DNA"/>
</dbReference>
<evidence type="ECO:0000256" key="4">
    <source>
        <dbReference type="ARBA" id="ARBA00022679"/>
    </source>
</evidence>
<dbReference type="EC" id="2.1.1.-" evidence="6"/>
<sequence>MTDELRDWDITSGVGITALAVAAARAVDTTREDGLVRDPYAADFVAAAGAPVPMPVDAAALTTEDHMWDLMSTFMGVRSRFFDEYFAEAAEYGVRQAVILAAGLDCRAFRLDWPAGSTVFEVDQPRVLEFKDRVLAERNARPGARRRVVAVDLRDDWAAALLAEGFDARQPTAWLAEGLLPYLPDDAAIRMLDIIHELSAPGSTVALEHMANPRAMLDDPLVLRTVDEFGFDLSSLFAGGPEKNPAEYLSTLGWAIGDSSSGELAARYGKEFDDELADLFADNGRYVTARLL</sequence>
<evidence type="ECO:0000313" key="7">
    <source>
        <dbReference type="EMBL" id="NKQ55313.1"/>
    </source>
</evidence>
<protein>
    <recommendedName>
        <fullName evidence="6">S-adenosyl-L-methionine-dependent methyltransferase</fullName>
        <ecNumber evidence="6">2.1.1.-</ecNumber>
    </recommendedName>
</protein>
<evidence type="ECO:0000313" key="8">
    <source>
        <dbReference type="Proteomes" id="UP000715441"/>
    </source>
</evidence>
<reference evidence="7 8" key="1">
    <citation type="submission" date="2020-04" db="EMBL/GenBank/DDBJ databases">
        <title>Novel species.</title>
        <authorList>
            <person name="Teo W.F.A."/>
            <person name="Lipun K."/>
            <person name="Srisuk N."/>
            <person name="Duangmal K."/>
        </authorList>
    </citation>
    <scope>NUCLEOTIDE SEQUENCE [LARGE SCALE GENOMIC DNA]</scope>
    <source>
        <strain evidence="7 8">K13G38</strain>
    </source>
</reference>
<dbReference type="RefSeq" id="WP_168518130.1">
    <property type="nucleotide sequence ID" value="NZ_JAAXLS010000014.1"/>
</dbReference>
<comment type="function">
    <text evidence="1 6">Exhibits S-adenosyl-L-methionine-dependent methyltransferase activity.</text>
</comment>
<dbReference type="Gene3D" id="3.40.50.150">
    <property type="entry name" value="Vaccinia Virus protein VP39"/>
    <property type="match status" value="1"/>
</dbReference>
<keyword evidence="8" id="KW-1185">Reference proteome</keyword>
<keyword evidence="5 6" id="KW-0949">S-adenosyl-L-methionine</keyword>
<dbReference type="Pfam" id="PF04072">
    <property type="entry name" value="LCM"/>
    <property type="match status" value="1"/>
</dbReference>
<comment type="similarity">
    <text evidence="2 6">Belongs to the UPF0677 family.</text>
</comment>